<dbReference type="AlphaFoldDB" id="A0A9N9FR91"/>
<gene>
    <name evidence="1" type="ORF">ALEPTO_LOCUS5920</name>
</gene>
<evidence type="ECO:0000313" key="1">
    <source>
        <dbReference type="EMBL" id="CAG8551985.1"/>
    </source>
</evidence>
<protein>
    <submittedName>
        <fullName evidence="1">2590_t:CDS:1</fullName>
    </submittedName>
</protein>
<reference evidence="1" key="1">
    <citation type="submission" date="2021-06" db="EMBL/GenBank/DDBJ databases">
        <authorList>
            <person name="Kallberg Y."/>
            <person name="Tangrot J."/>
            <person name="Rosling A."/>
        </authorList>
    </citation>
    <scope>NUCLEOTIDE SEQUENCE</scope>
    <source>
        <strain evidence="1">FL130A</strain>
    </source>
</reference>
<dbReference type="Proteomes" id="UP000789508">
    <property type="component" value="Unassembled WGS sequence"/>
</dbReference>
<keyword evidence="2" id="KW-1185">Reference proteome</keyword>
<evidence type="ECO:0000313" key="2">
    <source>
        <dbReference type="Proteomes" id="UP000789508"/>
    </source>
</evidence>
<proteinExistence type="predicted"/>
<sequence length="64" mass="6982">MWPFEVNKSALMRGRLAICHMSSHSKSKGKSALVCGGLAICHMSSLDSRLPEDNCRNSFIGVIC</sequence>
<comment type="caution">
    <text evidence="1">The sequence shown here is derived from an EMBL/GenBank/DDBJ whole genome shotgun (WGS) entry which is preliminary data.</text>
</comment>
<accession>A0A9N9FR91</accession>
<organism evidence="1 2">
    <name type="scientific">Ambispora leptoticha</name>
    <dbReference type="NCBI Taxonomy" id="144679"/>
    <lineage>
        <taxon>Eukaryota</taxon>
        <taxon>Fungi</taxon>
        <taxon>Fungi incertae sedis</taxon>
        <taxon>Mucoromycota</taxon>
        <taxon>Glomeromycotina</taxon>
        <taxon>Glomeromycetes</taxon>
        <taxon>Archaeosporales</taxon>
        <taxon>Ambisporaceae</taxon>
        <taxon>Ambispora</taxon>
    </lineage>
</organism>
<name>A0A9N9FR91_9GLOM</name>
<dbReference type="EMBL" id="CAJVPS010001841">
    <property type="protein sequence ID" value="CAG8551985.1"/>
    <property type="molecule type" value="Genomic_DNA"/>
</dbReference>